<protein>
    <submittedName>
        <fullName evidence="2">Uncharacterized protein</fullName>
    </submittedName>
</protein>
<proteinExistence type="predicted"/>
<keyword evidence="1" id="KW-0472">Membrane</keyword>
<dbReference type="EMBL" id="BRYB01000046">
    <property type="protein sequence ID" value="GMI21369.1"/>
    <property type="molecule type" value="Genomic_DNA"/>
</dbReference>
<keyword evidence="3" id="KW-1185">Reference proteome</keyword>
<evidence type="ECO:0000313" key="3">
    <source>
        <dbReference type="Proteomes" id="UP001165060"/>
    </source>
</evidence>
<organism evidence="2 3">
    <name type="scientific">Tetraparma gracilis</name>
    <dbReference type="NCBI Taxonomy" id="2962635"/>
    <lineage>
        <taxon>Eukaryota</taxon>
        <taxon>Sar</taxon>
        <taxon>Stramenopiles</taxon>
        <taxon>Ochrophyta</taxon>
        <taxon>Bolidophyceae</taxon>
        <taxon>Parmales</taxon>
        <taxon>Triparmaceae</taxon>
        <taxon>Tetraparma</taxon>
    </lineage>
</organism>
<gene>
    <name evidence="2" type="ORF">TeGR_g4872</name>
</gene>
<keyword evidence="1" id="KW-1133">Transmembrane helix</keyword>
<feature type="transmembrane region" description="Helical" evidence="1">
    <location>
        <begin position="232"/>
        <end position="251"/>
    </location>
</feature>
<keyword evidence="1" id="KW-0812">Transmembrane</keyword>
<accession>A0ABQ6M890</accession>
<sequence length="260" mass="28743">MADKPSEHAGLGLPFLSESDVTTVALPKYSTERFYMLSTMESHPNFELRQIPLAAWQTEFKREPPPQNRTKTLYLIHRSRGPFSPEVVDLIEVLEPQHIVMDLALPSAALTSHADLLVAAREYSLNIIPQLPQAVTFQMRFGVTIGVSSTAAVFPGLSHLCASIEKAPRNLPVYCLREDLAFVANCEAEADAKRDVDQSLLQMLQTLPKLMQSVPEPLDPTSQYFDPNAHDVIGNAIVIAIVIVVFVAWGVSELAKAYGY</sequence>
<dbReference type="Proteomes" id="UP001165060">
    <property type="component" value="Unassembled WGS sequence"/>
</dbReference>
<name>A0ABQ6M890_9STRA</name>
<evidence type="ECO:0000256" key="1">
    <source>
        <dbReference type="SAM" id="Phobius"/>
    </source>
</evidence>
<evidence type="ECO:0000313" key="2">
    <source>
        <dbReference type="EMBL" id="GMI21369.1"/>
    </source>
</evidence>
<comment type="caution">
    <text evidence="2">The sequence shown here is derived from an EMBL/GenBank/DDBJ whole genome shotgun (WGS) entry which is preliminary data.</text>
</comment>
<reference evidence="2 3" key="1">
    <citation type="journal article" date="2023" name="Commun. Biol.">
        <title>Genome analysis of Parmales, the sister group of diatoms, reveals the evolutionary specialization of diatoms from phago-mixotrophs to photoautotrophs.</title>
        <authorList>
            <person name="Ban H."/>
            <person name="Sato S."/>
            <person name="Yoshikawa S."/>
            <person name="Yamada K."/>
            <person name="Nakamura Y."/>
            <person name="Ichinomiya M."/>
            <person name="Sato N."/>
            <person name="Blanc-Mathieu R."/>
            <person name="Endo H."/>
            <person name="Kuwata A."/>
            <person name="Ogata H."/>
        </authorList>
    </citation>
    <scope>NUCLEOTIDE SEQUENCE [LARGE SCALE GENOMIC DNA]</scope>
</reference>